<organism evidence="1">
    <name type="scientific">Chromera velia CCMP2878</name>
    <dbReference type="NCBI Taxonomy" id="1169474"/>
    <lineage>
        <taxon>Eukaryota</taxon>
        <taxon>Sar</taxon>
        <taxon>Alveolata</taxon>
        <taxon>Colpodellida</taxon>
        <taxon>Chromeraceae</taxon>
        <taxon>Chromera</taxon>
    </lineage>
</organism>
<protein>
    <submittedName>
        <fullName evidence="1">Uncharacterized protein</fullName>
    </submittedName>
</protein>
<dbReference type="VEuPathDB" id="CryptoDB:Cvel_11903"/>
<evidence type="ECO:0000313" key="1">
    <source>
        <dbReference type="EMBL" id="CEM53372.1"/>
    </source>
</evidence>
<sequence length="139" mass="15108">MKDKRVGSLQHYGVRLLTERAGLSAALRSAAPHGACRALCSTTECGSSRSVQGSLQHYGVRLLTERAGPLLKSTDQVNVCGRSMRRKKCPPSPCSFCLLDAAIRGGATGIKRQRRLSASERKGEGMWHRRYPSFMCTGG</sequence>
<gene>
    <name evidence="1" type="ORF">Cvel_11903</name>
</gene>
<accession>A0A0G4I8C1</accession>
<dbReference type="AlphaFoldDB" id="A0A0G4I8C1"/>
<proteinExistence type="predicted"/>
<name>A0A0G4I8C1_9ALVE</name>
<dbReference type="EMBL" id="CDMZ01005646">
    <property type="protein sequence ID" value="CEM53372.1"/>
    <property type="molecule type" value="Genomic_DNA"/>
</dbReference>
<reference evidence="1" key="1">
    <citation type="submission" date="2014-11" db="EMBL/GenBank/DDBJ databases">
        <authorList>
            <person name="Otto D Thomas"/>
            <person name="Naeem Raeece"/>
        </authorList>
    </citation>
    <scope>NUCLEOTIDE SEQUENCE</scope>
</reference>